<keyword evidence="3" id="KW-1185">Reference proteome</keyword>
<name>A0A9W7CSX5_9STRA</name>
<dbReference type="AlphaFoldDB" id="A0A9W7CSX5"/>
<reference evidence="2" key="1">
    <citation type="submission" date="2023-04" db="EMBL/GenBank/DDBJ databases">
        <title>Phytophthora fragariaefolia NBRC 109709.</title>
        <authorList>
            <person name="Ichikawa N."/>
            <person name="Sato H."/>
            <person name="Tonouchi N."/>
        </authorList>
    </citation>
    <scope>NUCLEOTIDE SEQUENCE</scope>
    <source>
        <strain evidence="2">NBRC 109709</strain>
    </source>
</reference>
<evidence type="ECO:0000256" key="1">
    <source>
        <dbReference type="SAM" id="MobiDB-lite"/>
    </source>
</evidence>
<feature type="compositionally biased region" description="Low complexity" evidence="1">
    <location>
        <begin position="44"/>
        <end position="61"/>
    </location>
</feature>
<sequence length="245" mass="26002">MVSSRSASAISCLRSCHPSSPSFPSAVEKVFHDLAAIETTPVLSNSSSSDSLSARSGSTASQVPAPCRKVRAGGPSTISEASFLQLLQQLSVDFPKHIQTRVLEAVLSGTNTASTKESLATQGVGLVRFHRGVQACLLVEELIDAVTLLFQSLESHSSGLAGLSGVIAADTLMNALRSAATSQFPRELTSMLTALLSRSLVTRPTLALADMAKSDVDTDLEIQTKTHLLQINEVYDLLFDLIFLD</sequence>
<protein>
    <submittedName>
        <fullName evidence="2">Unnamed protein product</fullName>
    </submittedName>
</protein>
<accession>A0A9W7CSX5</accession>
<feature type="region of interest" description="Disordered" evidence="1">
    <location>
        <begin position="43"/>
        <end position="67"/>
    </location>
</feature>
<gene>
    <name evidence="2" type="ORF">Pfra01_001234800</name>
</gene>
<dbReference type="EMBL" id="BSXT01001238">
    <property type="protein sequence ID" value="GMF40334.1"/>
    <property type="molecule type" value="Genomic_DNA"/>
</dbReference>
<dbReference type="OrthoDB" id="64214at2759"/>
<dbReference type="Proteomes" id="UP001165121">
    <property type="component" value="Unassembled WGS sequence"/>
</dbReference>
<evidence type="ECO:0000313" key="2">
    <source>
        <dbReference type="EMBL" id="GMF40334.1"/>
    </source>
</evidence>
<evidence type="ECO:0000313" key="3">
    <source>
        <dbReference type="Proteomes" id="UP001165121"/>
    </source>
</evidence>
<proteinExistence type="predicted"/>
<organism evidence="2 3">
    <name type="scientific">Phytophthora fragariaefolia</name>
    <dbReference type="NCBI Taxonomy" id="1490495"/>
    <lineage>
        <taxon>Eukaryota</taxon>
        <taxon>Sar</taxon>
        <taxon>Stramenopiles</taxon>
        <taxon>Oomycota</taxon>
        <taxon>Peronosporomycetes</taxon>
        <taxon>Peronosporales</taxon>
        <taxon>Peronosporaceae</taxon>
        <taxon>Phytophthora</taxon>
    </lineage>
</organism>
<comment type="caution">
    <text evidence="2">The sequence shown here is derived from an EMBL/GenBank/DDBJ whole genome shotgun (WGS) entry which is preliminary data.</text>
</comment>